<dbReference type="CDD" id="cd00075">
    <property type="entry name" value="HATPase"/>
    <property type="match status" value="1"/>
</dbReference>
<dbReference type="InterPro" id="IPR036890">
    <property type="entry name" value="HATPase_C_sf"/>
</dbReference>
<dbReference type="InterPro" id="IPR003661">
    <property type="entry name" value="HisK_dim/P_dom"/>
</dbReference>
<keyword evidence="7" id="KW-0418">Kinase</keyword>
<dbReference type="InterPro" id="IPR005467">
    <property type="entry name" value="His_kinase_dom"/>
</dbReference>
<dbReference type="PRINTS" id="PR01033">
    <property type="entry name" value="PHYTOCHROME"/>
</dbReference>
<feature type="domain" description="Histidine kinase" evidence="11">
    <location>
        <begin position="536"/>
        <end position="749"/>
    </location>
</feature>
<dbReference type="Pfam" id="PF02518">
    <property type="entry name" value="HATPase_c"/>
    <property type="match status" value="1"/>
</dbReference>
<keyword evidence="5" id="KW-0716">Sensory transduction</keyword>
<dbReference type="PROSITE" id="PS50046">
    <property type="entry name" value="PHYTOCHROME_2"/>
    <property type="match status" value="1"/>
</dbReference>
<evidence type="ECO:0000256" key="4">
    <source>
        <dbReference type="ARBA" id="ARBA00022543"/>
    </source>
</evidence>
<keyword evidence="9" id="KW-0675">Receptor</keyword>
<dbReference type="SUPFAM" id="SSF47384">
    <property type="entry name" value="Homodimeric domain of signal transducing histidine kinase"/>
    <property type="match status" value="1"/>
</dbReference>
<keyword evidence="4" id="KW-0600">Photoreceptor protein</keyword>
<proteinExistence type="inferred from homology"/>
<dbReference type="Gene3D" id="3.30.450.270">
    <property type="match status" value="1"/>
</dbReference>
<dbReference type="EMBL" id="NRSG01000095">
    <property type="protein sequence ID" value="MBK1659327.1"/>
    <property type="molecule type" value="Genomic_DNA"/>
</dbReference>
<comment type="caution">
    <text evidence="12">The sequence shown here is derived from an EMBL/GenBank/DDBJ whole genome shotgun (WGS) entry which is preliminary data.</text>
</comment>
<comment type="catalytic activity">
    <reaction evidence="1">
        <text>ATP + protein L-histidine = ADP + protein N-phospho-L-histidine.</text>
        <dbReference type="EC" id="2.7.13.3"/>
    </reaction>
</comment>
<dbReference type="SUPFAM" id="SSF55874">
    <property type="entry name" value="ATPase domain of HSP90 chaperone/DNA topoisomerase II/histidine kinase"/>
    <property type="match status" value="1"/>
</dbReference>
<dbReference type="InterPro" id="IPR003018">
    <property type="entry name" value="GAF"/>
</dbReference>
<reference evidence="12 13" key="1">
    <citation type="journal article" date="2020" name="Microorganisms">
        <title>Osmotic Adaptation and Compatible Solute Biosynthesis of Phototrophic Bacteria as Revealed from Genome Analyses.</title>
        <authorList>
            <person name="Imhoff J.F."/>
            <person name="Rahn T."/>
            <person name="Kunzel S."/>
            <person name="Keller A."/>
            <person name="Neulinger S.C."/>
        </authorList>
    </citation>
    <scope>NUCLEOTIDE SEQUENCE [LARGE SCALE GENOMIC DNA]</scope>
    <source>
        <strain evidence="12 13">DSM 15382</strain>
    </source>
</reference>
<feature type="domain" description="Phytochrome chromophore attachment site" evidence="10">
    <location>
        <begin position="147"/>
        <end position="292"/>
    </location>
</feature>
<dbReference type="Gene3D" id="3.30.450.40">
    <property type="match status" value="1"/>
</dbReference>
<dbReference type="InterPro" id="IPR029016">
    <property type="entry name" value="GAF-like_dom_sf"/>
</dbReference>
<dbReference type="Pfam" id="PF00360">
    <property type="entry name" value="PHY"/>
    <property type="match status" value="1"/>
</dbReference>
<evidence type="ECO:0000256" key="1">
    <source>
        <dbReference type="ARBA" id="ARBA00000085"/>
    </source>
</evidence>
<evidence type="ECO:0000259" key="11">
    <source>
        <dbReference type="PROSITE" id="PS50109"/>
    </source>
</evidence>
<organism evidence="12 13">
    <name type="scientific">Paracraurococcus ruber</name>
    <dbReference type="NCBI Taxonomy" id="77675"/>
    <lineage>
        <taxon>Bacteria</taxon>
        <taxon>Pseudomonadati</taxon>
        <taxon>Pseudomonadota</taxon>
        <taxon>Alphaproteobacteria</taxon>
        <taxon>Acetobacterales</taxon>
        <taxon>Roseomonadaceae</taxon>
        <taxon>Paracraurococcus</taxon>
    </lineage>
</organism>
<dbReference type="InterPro" id="IPR016132">
    <property type="entry name" value="Phyto_chromo_attachment"/>
</dbReference>
<evidence type="ECO:0000256" key="9">
    <source>
        <dbReference type="ARBA" id="ARBA00023170"/>
    </source>
</evidence>
<evidence type="ECO:0000256" key="7">
    <source>
        <dbReference type="ARBA" id="ARBA00022777"/>
    </source>
</evidence>
<dbReference type="Proteomes" id="UP000697995">
    <property type="component" value="Unassembled WGS sequence"/>
</dbReference>
<accession>A0ABS1CZI7</accession>
<evidence type="ECO:0000256" key="2">
    <source>
        <dbReference type="ARBA" id="ARBA00006402"/>
    </source>
</evidence>
<sequence>MTIGPHSQPLPASFARCEDEQIHVPDAIQPHGALLAAGPDDATVTHASANLAAFLGVPATAALGAPLATLIGRAAWESILDRLRSAAPGAAASCTGRLEGPGGTRLRVRAHRHAHQLCLDIVRVEPEPDATIEAARGVLETFRVARTPSELCDLAVHGLRAVSGYDRVFAYRFGPEGDGEVVAEERDASLPPFLGLRYPAADIPAQARQHYLRQRVGSVADAGYVPVPVLAADPAAPSLDLTHSALRSVSPIHRRYMRNMRTAASLTVGLASRMQLWGMLVCHHATPRVAGPDLRAVADMVGTAVSVMLAGLADAEHEAMRQGHAATLRTLTDRLAAPVPLADALVAAEADLLHLVDAPGAAISLGGTIRCLGSTPRPTDIARILAVLQLGPDAGPVALDDLVLRHPALEACRAQGSGVLFLPLSTSGDDAILWFRPEQSRIVPWGGDPAAHAEGAMEPRTSFAAWQQVVTGRSAPWSTVDLALARDLRTAIEARMAVDLRTEVEQLRRFDRMVGQPNRQRELERSNAALEEFAYAASHDLKAPLRAIGHLADWIAEDIGPAASATTAENLRMLQGRVLRLQSLLDGLLAYARAARQSYPEAEAVDVAALVRDIAATLGAPAGFTIACAPGLPVLRTHLAPLQQVLSNLIVNAIMHHDRAEGRVEVAMRKQDDVAEFRIGDDGPGIPPRFQDRVFQIFQTLASRDAVEASGIGLAIVRKHVQAHGGSIWIESAPPRRGATFVFTWSETPP</sequence>
<dbReference type="SMART" id="SM00387">
    <property type="entry name" value="HATPase_c"/>
    <property type="match status" value="1"/>
</dbReference>
<evidence type="ECO:0000256" key="6">
    <source>
        <dbReference type="ARBA" id="ARBA00022679"/>
    </source>
</evidence>
<dbReference type="Gene3D" id="3.30.565.10">
    <property type="entry name" value="Histidine kinase-like ATPase, C-terminal domain"/>
    <property type="match status" value="1"/>
</dbReference>
<keyword evidence="6" id="KW-0808">Transferase</keyword>
<evidence type="ECO:0000313" key="13">
    <source>
        <dbReference type="Proteomes" id="UP000697995"/>
    </source>
</evidence>
<dbReference type="SUPFAM" id="SSF55781">
    <property type="entry name" value="GAF domain-like"/>
    <property type="match status" value="2"/>
</dbReference>
<dbReference type="InterPro" id="IPR001294">
    <property type="entry name" value="Phytochrome"/>
</dbReference>
<dbReference type="Gene3D" id="1.10.287.130">
    <property type="match status" value="1"/>
</dbReference>
<dbReference type="InterPro" id="IPR013654">
    <property type="entry name" value="PAS_2"/>
</dbReference>
<dbReference type="EC" id="2.7.13.3" evidence="3"/>
<dbReference type="RefSeq" id="WP_133220780.1">
    <property type="nucleotide sequence ID" value="NZ_NRSG01000095.1"/>
</dbReference>
<comment type="similarity">
    <text evidence="2">In the N-terminal section; belongs to the phytochrome family.</text>
</comment>
<dbReference type="Pfam" id="PF01590">
    <property type="entry name" value="GAF"/>
    <property type="match status" value="1"/>
</dbReference>
<dbReference type="PROSITE" id="PS50109">
    <property type="entry name" value="HIS_KIN"/>
    <property type="match status" value="1"/>
</dbReference>
<keyword evidence="8" id="KW-0157">Chromophore</keyword>
<dbReference type="InterPro" id="IPR043150">
    <property type="entry name" value="Phytochrome_PHY_sf"/>
</dbReference>
<dbReference type="InterPro" id="IPR050351">
    <property type="entry name" value="BphY/WalK/GraS-like"/>
</dbReference>
<dbReference type="CDD" id="cd00082">
    <property type="entry name" value="HisKA"/>
    <property type="match status" value="1"/>
</dbReference>
<dbReference type="Pfam" id="PF08446">
    <property type="entry name" value="PAS_2"/>
    <property type="match status" value="1"/>
</dbReference>
<dbReference type="PANTHER" id="PTHR42878:SF15">
    <property type="entry name" value="BACTERIOPHYTOCHROME"/>
    <property type="match status" value="1"/>
</dbReference>
<dbReference type="SUPFAM" id="SSF55785">
    <property type="entry name" value="PYP-like sensor domain (PAS domain)"/>
    <property type="match status" value="1"/>
</dbReference>
<dbReference type="InterPro" id="IPR035965">
    <property type="entry name" value="PAS-like_dom_sf"/>
</dbReference>
<dbReference type="InterPro" id="IPR036097">
    <property type="entry name" value="HisK_dim/P_sf"/>
</dbReference>
<evidence type="ECO:0000256" key="3">
    <source>
        <dbReference type="ARBA" id="ARBA00012438"/>
    </source>
</evidence>
<dbReference type="Gene3D" id="3.30.450.20">
    <property type="entry name" value="PAS domain"/>
    <property type="match status" value="1"/>
</dbReference>
<evidence type="ECO:0000256" key="8">
    <source>
        <dbReference type="ARBA" id="ARBA00022991"/>
    </source>
</evidence>
<gene>
    <name evidence="12" type="ORF">CKO45_13880</name>
</gene>
<keyword evidence="13" id="KW-1185">Reference proteome</keyword>
<dbReference type="SMART" id="SM00388">
    <property type="entry name" value="HisKA"/>
    <property type="match status" value="1"/>
</dbReference>
<protein>
    <recommendedName>
        <fullName evidence="3">histidine kinase</fullName>
        <ecNumber evidence="3">2.7.13.3</ecNumber>
    </recommendedName>
</protein>
<evidence type="ECO:0000313" key="12">
    <source>
        <dbReference type="EMBL" id="MBK1659327.1"/>
    </source>
</evidence>
<dbReference type="InterPro" id="IPR003594">
    <property type="entry name" value="HATPase_dom"/>
</dbReference>
<evidence type="ECO:0000259" key="10">
    <source>
        <dbReference type="PROSITE" id="PS50046"/>
    </source>
</evidence>
<dbReference type="PANTHER" id="PTHR42878">
    <property type="entry name" value="TWO-COMPONENT HISTIDINE KINASE"/>
    <property type="match status" value="1"/>
</dbReference>
<name>A0ABS1CZI7_9PROT</name>
<dbReference type="InterPro" id="IPR013515">
    <property type="entry name" value="Phytochrome_cen-reg"/>
</dbReference>
<evidence type="ECO:0000256" key="5">
    <source>
        <dbReference type="ARBA" id="ARBA00022606"/>
    </source>
</evidence>